<reference evidence="11" key="1">
    <citation type="journal article" date="2019" name="Int. J. Syst. Evol. Microbiol.">
        <title>The Global Catalogue of Microorganisms (GCM) 10K type strain sequencing project: providing services to taxonomists for standard genome sequencing and annotation.</title>
        <authorList>
            <consortium name="The Broad Institute Genomics Platform"/>
            <consortium name="The Broad Institute Genome Sequencing Center for Infectious Disease"/>
            <person name="Wu L."/>
            <person name="Ma J."/>
        </authorList>
    </citation>
    <scope>NUCLEOTIDE SEQUENCE [LARGE SCALE GENOMIC DNA]</scope>
    <source>
        <strain evidence="11">CGMCC 1.15353</strain>
    </source>
</reference>
<keyword evidence="4 8" id="KW-0547">Nucleotide-binding</keyword>
<keyword evidence="5 8" id="KW-0067">ATP-binding</keyword>
<dbReference type="HAMAP" id="MF_00253_B">
    <property type="entry name" value="Gly_tRNA_synth_B"/>
    <property type="match status" value="1"/>
</dbReference>
<evidence type="ECO:0000256" key="2">
    <source>
        <dbReference type="ARBA" id="ARBA00022490"/>
    </source>
</evidence>
<comment type="subcellular location">
    <subcellularLocation>
        <location evidence="8">Cytoplasm</location>
    </subcellularLocation>
</comment>
<dbReference type="Gene3D" id="3.30.930.10">
    <property type="entry name" value="Bira Bifunctional Protein, Domain 2"/>
    <property type="match status" value="1"/>
</dbReference>
<feature type="binding site" evidence="8">
    <location>
        <position position="100"/>
    </location>
    <ligand>
        <name>substrate</name>
    </ligand>
</feature>
<dbReference type="NCBIfam" id="TIGR00389">
    <property type="entry name" value="glyS_dimeric"/>
    <property type="match status" value="1"/>
</dbReference>
<dbReference type="InterPro" id="IPR006195">
    <property type="entry name" value="aa-tRNA-synth_II"/>
</dbReference>
<feature type="binding site" evidence="8">
    <location>
        <begin position="216"/>
        <end position="221"/>
    </location>
    <ligand>
        <name>ATP</name>
        <dbReference type="ChEBI" id="CHEBI:30616"/>
    </ligand>
</feature>
<dbReference type="CDD" id="cd00858">
    <property type="entry name" value="GlyRS_anticodon"/>
    <property type="match status" value="1"/>
</dbReference>
<dbReference type="InterPro" id="IPR022961">
    <property type="entry name" value="Gly_tRNA_ligase_bac"/>
</dbReference>
<dbReference type="InterPro" id="IPR033731">
    <property type="entry name" value="GlyRS-like_core"/>
</dbReference>
<dbReference type="InterPro" id="IPR036621">
    <property type="entry name" value="Anticodon-bd_dom_sf"/>
</dbReference>
<feature type="binding site" evidence="8">
    <location>
        <begin position="206"/>
        <end position="208"/>
    </location>
    <ligand>
        <name>ATP</name>
        <dbReference type="ChEBI" id="CHEBI:30616"/>
    </ligand>
</feature>
<dbReference type="InterPro" id="IPR045864">
    <property type="entry name" value="aa-tRNA-synth_II/BPL/LPL"/>
</dbReference>
<comment type="caution">
    <text evidence="10">The sequence shown here is derived from an EMBL/GenBank/DDBJ whole genome shotgun (WGS) entry which is preliminary data.</text>
</comment>
<feature type="binding site" evidence="8">
    <location>
        <begin position="334"/>
        <end position="337"/>
    </location>
    <ligand>
        <name>ATP</name>
        <dbReference type="ChEBI" id="CHEBI:30616"/>
    </ligand>
</feature>
<dbReference type="InterPro" id="IPR002315">
    <property type="entry name" value="tRNA-synt_gly"/>
</dbReference>
<evidence type="ECO:0000256" key="8">
    <source>
        <dbReference type="HAMAP-Rule" id="MF_00253"/>
    </source>
</evidence>
<evidence type="ECO:0000256" key="6">
    <source>
        <dbReference type="ARBA" id="ARBA00022917"/>
    </source>
</evidence>
<evidence type="ECO:0000256" key="7">
    <source>
        <dbReference type="ARBA" id="ARBA00023146"/>
    </source>
</evidence>
<evidence type="ECO:0000256" key="3">
    <source>
        <dbReference type="ARBA" id="ARBA00022598"/>
    </source>
</evidence>
<dbReference type="EMBL" id="BMIN01000017">
    <property type="protein sequence ID" value="GGD22349.1"/>
    <property type="molecule type" value="Genomic_DNA"/>
</dbReference>
<evidence type="ECO:0000256" key="1">
    <source>
        <dbReference type="ARBA" id="ARBA00008226"/>
    </source>
</evidence>
<dbReference type="PANTHER" id="PTHR10745:SF8">
    <property type="entry name" value="DNA POLYMERASE SUBUNIT GAMMA-2, MITOCHONDRIAL"/>
    <property type="match status" value="1"/>
</dbReference>
<feature type="binding site" evidence="8">
    <location>
        <position position="174"/>
    </location>
    <ligand>
        <name>substrate</name>
    </ligand>
</feature>
<dbReference type="EC" id="6.1.1.14" evidence="8"/>
<comment type="catalytic activity">
    <reaction evidence="8">
        <text>tRNA(Gly) + glycine + ATP = glycyl-tRNA(Gly) + AMP + diphosphate</text>
        <dbReference type="Rhea" id="RHEA:16013"/>
        <dbReference type="Rhea" id="RHEA-COMP:9664"/>
        <dbReference type="Rhea" id="RHEA-COMP:9683"/>
        <dbReference type="ChEBI" id="CHEBI:30616"/>
        <dbReference type="ChEBI" id="CHEBI:33019"/>
        <dbReference type="ChEBI" id="CHEBI:57305"/>
        <dbReference type="ChEBI" id="CHEBI:78442"/>
        <dbReference type="ChEBI" id="CHEBI:78522"/>
        <dbReference type="ChEBI" id="CHEBI:456215"/>
        <dbReference type="EC" id="6.1.1.14"/>
    </reaction>
</comment>
<gene>
    <name evidence="8 10" type="primary">glyQS</name>
    <name evidence="10" type="ORF">GCM10011389_32610</name>
</gene>
<keyword evidence="3 8" id="KW-0436">Ligase</keyword>
<comment type="subunit">
    <text evidence="8">Homodimer.</text>
</comment>
<keyword evidence="6 8" id="KW-0648">Protein biosynthesis</keyword>
<feature type="domain" description="Aminoacyl-transfer RNA synthetases class-II family profile" evidence="9">
    <location>
        <begin position="154"/>
        <end position="365"/>
    </location>
</feature>
<dbReference type="Gene3D" id="3.40.50.800">
    <property type="entry name" value="Anticodon-binding domain"/>
    <property type="match status" value="1"/>
</dbReference>
<dbReference type="RefSeq" id="WP_188655447.1">
    <property type="nucleotide sequence ID" value="NZ_BMIN01000017.1"/>
</dbReference>
<feature type="binding site" evidence="8">
    <location>
        <begin position="330"/>
        <end position="334"/>
    </location>
    <ligand>
        <name>substrate</name>
    </ligand>
</feature>
<keyword evidence="2 8" id="KW-0963">Cytoplasm</keyword>
<dbReference type="InterPro" id="IPR004154">
    <property type="entry name" value="Anticodon-bd"/>
</dbReference>
<proteinExistence type="inferred from homology"/>
<dbReference type="SUPFAM" id="SSF52954">
    <property type="entry name" value="Class II aaRS ABD-related"/>
    <property type="match status" value="1"/>
</dbReference>
<organism evidence="10 11">
    <name type="scientific">Pontibacillus salipaludis</name>
    <dbReference type="NCBI Taxonomy" id="1697394"/>
    <lineage>
        <taxon>Bacteria</taxon>
        <taxon>Bacillati</taxon>
        <taxon>Bacillota</taxon>
        <taxon>Bacilli</taxon>
        <taxon>Bacillales</taxon>
        <taxon>Bacillaceae</taxon>
        <taxon>Pontibacillus</taxon>
    </lineage>
</organism>
<dbReference type="PRINTS" id="PR01043">
    <property type="entry name" value="TRNASYNTHGLY"/>
</dbReference>
<evidence type="ECO:0000259" key="9">
    <source>
        <dbReference type="PROSITE" id="PS50862"/>
    </source>
</evidence>
<name>A0ABQ1QBR1_9BACI</name>
<evidence type="ECO:0000256" key="4">
    <source>
        <dbReference type="ARBA" id="ARBA00022741"/>
    </source>
</evidence>
<dbReference type="InterPro" id="IPR027031">
    <property type="entry name" value="Gly-tRNA_synthase/POLG2"/>
</dbReference>
<evidence type="ECO:0000313" key="10">
    <source>
        <dbReference type="EMBL" id="GGD22349.1"/>
    </source>
</evidence>
<protein>
    <recommendedName>
        <fullName evidence="8">Glycine--tRNA ligase</fullName>
        <ecNumber evidence="8">6.1.1.14</ecNumber>
    </recommendedName>
    <alternativeName>
        <fullName evidence="8">Glycyl-tRNA synthetase</fullName>
        <shortName evidence="8">GlyRS</shortName>
    </alternativeName>
</protein>
<keyword evidence="11" id="KW-1185">Reference proteome</keyword>
<dbReference type="PROSITE" id="PS50862">
    <property type="entry name" value="AA_TRNA_LIGASE_II"/>
    <property type="match status" value="1"/>
</dbReference>
<dbReference type="CDD" id="cd00774">
    <property type="entry name" value="GlyRS-like_core"/>
    <property type="match status" value="1"/>
</dbReference>
<evidence type="ECO:0000256" key="5">
    <source>
        <dbReference type="ARBA" id="ARBA00022840"/>
    </source>
</evidence>
<dbReference type="PANTHER" id="PTHR10745">
    <property type="entry name" value="GLYCYL-TRNA SYNTHETASE/DNA POLYMERASE SUBUNIT GAMMA-2"/>
    <property type="match status" value="1"/>
</dbReference>
<comment type="similarity">
    <text evidence="1 8">Belongs to the class-II aminoacyl-tRNA synthetase family.</text>
</comment>
<keyword evidence="7 8" id="KW-0030">Aminoacyl-tRNA synthetase</keyword>
<dbReference type="InterPro" id="IPR002314">
    <property type="entry name" value="aa-tRNA-synt_IIb"/>
</dbReference>
<feature type="binding site" evidence="8">
    <location>
        <begin position="290"/>
        <end position="291"/>
    </location>
    <ligand>
        <name>ATP</name>
        <dbReference type="ChEBI" id="CHEBI:30616"/>
    </ligand>
</feature>
<dbReference type="Proteomes" id="UP000642571">
    <property type="component" value="Unassembled WGS sequence"/>
</dbReference>
<comment type="function">
    <text evidence="8">Catalyzes the attachment of glycine to tRNA(Gly).</text>
</comment>
<feature type="binding site" evidence="8">
    <location>
        <begin position="221"/>
        <end position="225"/>
    </location>
    <ligand>
        <name>substrate</name>
    </ligand>
</feature>
<evidence type="ECO:0000313" key="11">
    <source>
        <dbReference type="Proteomes" id="UP000642571"/>
    </source>
</evidence>
<dbReference type="SUPFAM" id="SSF55681">
    <property type="entry name" value="Class II aaRS and biotin synthetases"/>
    <property type="match status" value="1"/>
</dbReference>
<dbReference type="NCBIfam" id="NF003211">
    <property type="entry name" value="PRK04173.1"/>
    <property type="match status" value="1"/>
</dbReference>
<dbReference type="GO" id="GO:0016874">
    <property type="term" value="F:ligase activity"/>
    <property type="evidence" value="ECO:0007669"/>
    <property type="project" value="UniProtKB-KW"/>
</dbReference>
<accession>A0ABQ1QBR1</accession>
<dbReference type="Pfam" id="PF03129">
    <property type="entry name" value="HGTP_anticodon"/>
    <property type="match status" value="1"/>
</dbReference>
<sequence>MSKKATMDQLVSHSKHRGFIFQGSEIYGGLANTWDYGPLGVELKNNLKRAWWQKFIQENPLNVGLDAAILMNPKTWEASGHLGNFNDPMIDCKECKSRHRADKLIENKLEAEGNELVVDGLPFEEMEKLIEQHDIACPTCGEKNFTGIRQFNLMFQTQQGVTEGATDDIYLRPETAQGIFVNFKNVQRSMRKKLPFGIGQIGKSFRNEITPGNFIFRTREFEQMEMEFFCKPGEELEWYDYWKNFCHNWLMSLGIDGENLRLREHGEDELSHYSNATTDIEYQFPMGWGELWGIASRTDFDLNQHAEHSGEDFKYIDQETNERYIPYVIEPALGADRLALAFLADAYEEEELEDGSSRTVMKFHPSVAPYKAAIFPLSKKLGDEAKEVFAELSKHFMVDYDDAGSIGKRYRRHDEIGTPFCITYDFDSKEDGQVTVRNRDTMEQTRLNISDLRSFIEDQLTY</sequence>
<dbReference type="Pfam" id="PF00587">
    <property type="entry name" value="tRNA-synt_2b"/>
    <property type="match status" value="1"/>
</dbReference>